<name>A0A2K1PYG1_9GAMM</name>
<keyword evidence="2" id="KW-1185">Reference proteome</keyword>
<dbReference type="EMBL" id="NPZB01000002">
    <property type="protein sequence ID" value="PNS07826.1"/>
    <property type="molecule type" value="Genomic_DNA"/>
</dbReference>
<sequence>MTMQMFTHWGRSMEGPELDLWVQVGQSVTERISLDIRELPAHPELIERMPETFRYRMLWEAREVGKGNFTLDPKFHGYDAREVGNASDELEMLSNMLAAKVRARAGKRPPLRVVGAQGE</sequence>
<evidence type="ECO:0000313" key="1">
    <source>
        <dbReference type="EMBL" id="PNS07826.1"/>
    </source>
</evidence>
<dbReference type="Proteomes" id="UP000236220">
    <property type="component" value="Unassembled WGS sequence"/>
</dbReference>
<proteinExistence type="predicted"/>
<protein>
    <submittedName>
        <fullName evidence="1">Uncharacterized protein</fullName>
    </submittedName>
</protein>
<evidence type="ECO:0000313" key="2">
    <source>
        <dbReference type="Proteomes" id="UP000236220"/>
    </source>
</evidence>
<reference evidence="1 2" key="1">
    <citation type="submission" date="2017-08" db="EMBL/GenBank/DDBJ databases">
        <title>Lysobacter sylvestris genome.</title>
        <authorList>
            <person name="Zhang D.-C."/>
            <person name="Albuquerque L."/>
            <person name="Franca L."/>
            <person name="Froufe H.J.C."/>
            <person name="Barroso C."/>
            <person name="Egas C."/>
            <person name="Da Costa M."/>
            <person name="Margesin R."/>
        </authorList>
    </citation>
    <scope>NUCLEOTIDE SEQUENCE [LARGE SCALE GENOMIC DNA]</scope>
    <source>
        <strain evidence="1 2">AM20-91</strain>
    </source>
</reference>
<comment type="caution">
    <text evidence="1">The sequence shown here is derived from an EMBL/GenBank/DDBJ whole genome shotgun (WGS) entry which is preliminary data.</text>
</comment>
<organism evidence="1 2">
    <name type="scientific">Solilutibacter silvestris</name>
    <dbReference type="NCBI Taxonomy" id="1645665"/>
    <lineage>
        <taxon>Bacteria</taxon>
        <taxon>Pseudomonadati</taxon>
        <taxon>Pseudomonadota</taxon>
        <taxon>Gammaproteobacteria</taxon>
        <taxon>Lysobacterales</taxon>
        <taxon>Lysobacteraceae</taxon>
        <taxon>Solilutibacter</taxon>
    </lineage>
</organism>
<dbReference type="AlphaFoldDB" id="A0A2K1PYG1"/>
<dbReference type="RefSeq" id="WP_129588426.1">
    <property type="nucleotide sequence ID" value="NZ_NPZB01000002.1"/>
</dbReference>
<gene>
    <name evidence="1" type="ORF">Lysil_2002</name>
</gene>
<accession>A0A2K1PYG1</accession>